<dbReference type="EMBL" id="MU266707">
    <property type="protein sequence ID" value="KAH7919000.1"/>
    <property type="molecule type" value="Genomic_DNA"/>
</dbReference>
<sequence length="291" mass="32707">MRVYHSQRRKAASSNPYPPPTSSARTPTSSARAPPPSPPSPTSSIDSLLTSDKEPSAFTRSRSRAAAISTAVIPAIDLEQCHQLRRQLKEAQKEIEKLHAQQKASDQVANKIKQEARFSMISLRDEALRCGICHFVCMRPFTTTCGHSFCYMCLRDWFQRTIANQLSRRRGVPARLRSPPYTDEDLQYMYRWSYILVPMYNCPTCRGRVKEKPSQCTALKMLMNGVKETFGEVEPSEAGIPHSCPDADLWRGVFTPRKRSFSSIIELTDTEVEAENQLDAGATGGDDDDDL</sequence>
<organism evidence="1 2">
    <name type="scientific">Leucogyrophana mollusca</name>
    <dbReference type="NCBI Taxonomy" id="85980"/>
    <lineage>
        <taxon>Eukaryota</taxon>
        <taxon>Fungi</taxon>
        <taxon>Dikarya</taxon>
        <taxon>Basidiomycota</taxon>
        <taxon>Agaricomycotina</taxon>
        <taxon>Agaricomycetes</taxon>
        <taxon>Agaricomycetidae</taxon>
        <taxon>Boletales</taxon>
        <taxon>Boletales incertae sedis</taxon>
        <taxon>Leucogyrophana</taxon>
    </lineage>
</organism>
<proteinExistence type="predicted"/>
<accession>A0ACB8B009</accession>
<reference evidence="1" key="1">
    <citation type="journal article" date="2021" name="New Phytol.">
        <title>Evolutionary innovations through gain and loss of genes in the ectomycorrhizal Boletales.</title>
        <authorList>
            <person name="Wu G."/>
            <person name="Miyauchi S."/>
            <person name="Morin E."/>
            <person name="Kuo A."/>
            <person name="Drula E."/>
            <person name="Varga T."/>
            <person name="Kohler A."/>
            <person name="Feng B."/>
            <person name="Cao Y."/>
            <person name="Lipzen A."/>
            <person name="Daum C."/>
            <person name="Hundley H."/>
            <person name="Pangilinan J."/>
            <person name="Johnson J."/>
            <person name="Barry K."/>
            <person name="LaButti K."/>
            <person name="Ng V."/>
            <person name="Ahrendt S."/>
            <person name="Min B."/>
            <person name="Choi I.G."/>
            <person name="Park H."/>
            <person name="Plett J.M."/>
            <person name="Magnuson J."/>
            <person name="Spatafora J.W."/>
            <person name="Nagy L.G."/>
            <person name="Henrissat B."/>
            <person name="Grigoriev I.V."/>
            <person name="Yang Z.L."/>
            <person name="Xu J."/>
            <person name="Martin F.M."/>
        </authorList>
    </citation>
    <scope>NUCLEOTIDE SEQUENCE</scope>
    <source>
        <strain evidence="1">KUC20120723A-06</strain>
    </source>
</reference>
<name>A0ACB8B009_9AGAM</name>
<comment type="caution">
    <text evidence="1">The sequence shown here is derived from an EMBL/GenBank/DDBJ whole genome shotgun (WGS) entry which is preliminary data.</text>
</comment>
<evidence type="ECO:0000313" key="2">
    <source>
        <dbReference type="Proteomes" id="UP000790709"/>
    </source>
</evidence>
<evidence type="ECO:0000313" key="1">
    <source>
        <dbReference type="EMBL" id="KAH7919000.1"/>
    </source>
</evidence>
<keyword evidence="2" id="KW-1185">Reference proteome</keyword>
<gene>
    <name evidence="1" type="ORF">BV22DRAFT_1051363</name>
</gene>
<protein>
    <submittedName>
        <fullName evidence="1">Uncharacterized protein</fullName>
    </submittedName>
</protein>
<dbReference type="Proteomes" id="UP000790709">
    <property type="component" value="Unassembled WGS sequence"/>
</dbReference>